<dbReference type="InterPro" id="IPR019757">
    <property type="entry name" value="Pept_S26A_signal_pept_1_Lys-AS"/>
</dbReference>
<dbReference type="EC" id="3.4.21.89" evidence="3 8"/>
<accession>U2WTZ5</accession>
<dbReference type="EMBL" id="AWXE01000003">
    <property type="protein sequence ID" value="ERL47003.1"/>
    <property type="molecule type" value="Genomic_DNA"/>
</dbReference>
<feature type="transmembrane region" description="Helical" evidence="8">
    <location>
        <begin position="25"/>
        <end position="43"/>
    </location>
</feature>
<dbReference type="SUPFAM" id="SSF51306">
    <property type="entry name" value="LexA/Signal peptidase"/>
    <property type="match status" value="1"/>
</dbReference>
<sequence>MNMSEDNLNPAKDKEDFKQNFSDNIWIALQALIIAILFRSLLFQPFSIPSGSMLPTLLIGDYLFVSKYSYGYSKHSLPFSPPLFSDRIMGQDVTRGDVIVFKLPRDNRTDYIKRVVGLPGDTIQVQNGQLYLNGSAVAREKIEDFVSPQADGEDLKITQYVETLPNGVRYRTLDLVENGRGDNTAIFNVPQGYYFVMGDNRDNSMDSRFSRAVGFVPYENIVGRAEVKFFSVNHLGVFWRVWEWPVNIRWVRIFEAVE</sequence>
<keyword evidence="5 8" id="KW-0645">Protease</keyword>
<keyword evidence="8" id="KW-0472">Membrane</keyword>
<dbReference type="PANTHER" id="PTHR43390">
    <property type="entry name" value="SIGNAL PEPTIDASE I"/>
    <property type="match status" value="1"/>
</dbReference>
<evidence type="ECO:0000256" key="8">
    <source>
        <dbReference type="RuleBase" id="RU003993"/>
    </source>
</evidence>
<evidence type="ECO:0000256" key="6">
    <source>
        <dbReference type="ARBA" id="ARBA00022801"/>
    </source>
</evidence>
<evidence type="ECO:0000256" key="2">
    <source>
        <dbReference type="ARBA" id="ARBA00009370"/>
    </source>
</evidence>
<protein>
    <recommendedName>
        <fullName evidence="4 8">Signal peptidase I</fullName>
        <ecNumber evidence="3 8">3.4.21.89</ecNumber>
    </recommendedName>
</protein>
<feature type="active site" evidence="7">
    <location>
        <position position="52"/>
    </location>
</feature>
<dbReference type="PATRIC" id="fig|1397666.3.peg.851"/>
<dbReference type="PROSITE" id="PS00760">
    <property type="entry name" value="SPASE_I_2"/>
    <property type="match status" value="1"/>
</dbReference>
<evidence type="ECO:0000259" key="10">
    <source>
        <dbReference type="Pfam" id="PF10502"/>
    </source>
</evidence>
<evidence type="ECO:0000256" key="4">
    <source>
        <dbReference type="ARBA" id="ARBA00019232"/>
    </source>
</evidence>
<keyword evidence="12" id="KW-1185">Reference proteome</keyword>
<dbReference type="GO" id="GO:0004252">
    <property type="term" value="F:serine-type endopeptidase activity"/>
    <property type="evidence" value="ECO:0007669"/>
    <property type="project" value="InterPro"/>
</dbReference>
<evidence type="ECO:0000313" key="12">
    <source>
        <dbReference type="Proteomes" id="UP000016762"/>
    </source>
</evidence>
<dbReference type="GO" id="GO:0009003">
    <property type="term" value="F:signal peptidase activity"/>
    <property type="evidence" value="ECO:0007669"/>
    <property type="project" value="UniProtKB-EC"/>
</dbReference>
<comment type="subcellular location">
    <subcellularLocation>
        <location evidence="9">Membrane</location>
        <topology evidence="9">Single-pass type II membrane protein</topology>
    </subcellularLocation>
</comment>
<keyword evidence="8" id="KW-1133">Transmembrane helix</keyword>
<keyword evidence="8" id="KW-0812">Transmembrane</keyword>
<feature type="domain" description="Peptidase S26" evidence="10">
    <location>
        <begin position="26"/>
        <end position="229"/>
    </location>
</feature>
<dbReference type="InterPro" id="IPR019533">
    <property type="entry name" value="Peptidase_S26"/>
</dbReference>
<feature type="active site" evidence="7">
    <location>
        <position position="113"/>
    </location>
</feature>
<dbReference type="Proteomes" id="UP000016762">
    <property type="component" value="Unassembled WGS sequence"/>
</dbReference>
<evidence type="ECO:0000256" key="3">
    <source>
        <dbReference type="ARBA" id="ARBA00013208"/>
    </source>
</evidence>
<reference evidence="11 12" key="1">
    <citation type="journal article" date="2014" name="FEMS Microbiol. Ecol.">
        <title>Genomic differentiation among two strains of the PS1 clade isolated from geographically separated marine habitats.</title>
        <authorList>
            <person name="Jimenez-Infante F."/>
            <person name="Ngugi D.K."/>
            <person name="Alam I."/>
            <person name="Rashid M."/>
            <person name="Baalawi W."/>
            <person name="Kamau A.A."/>
            <person name="Bajic V.B."/>
            <person name="Stingl U."/>
        </authorList>
    </citation>
    <scope>NUCLEOTIDE SEQUENCE [LARGE SCALE GENOMIC DNA]</scope>
    <source>
        <strain evidence="11 12">RS24</strain>
    </source>
</reference>
<comment type="similarity">
    <text evidence="2 9">Belongs to the peptidase S26 family.</text>
</comment>
<dbReference type="InterPro" id="IPR000223">
    <property type="entry name" value="Pept_S26A_signal_pept_1"/>
</dbReference>
<dbReference type="GO" id="GO:0016020">
    <property type="term" value="C:membrane"/>
    <property type="evidence" value="ECO:0007669"/>
    <property type="project" value="UniProtKB-SubCell"/>
</dbReference>
<dbReference type="PANTHER" id="PTHR43390:SF1">
    <property type="entry name" value="CHLOROPLAST PROCESSING PEPTIDASE"/>
    <property type="match status" value="1"/>
</dbReference>
<dbReference type="NCBIfam" id="TIGR02227">
    <property type="entry name" value="sigpep_I_bact"/>
    <property type="match status" value="1"/>
</dbReference>
<dbReference type="PROSITE" id="PS00761">
    <property type="entry name" value="SPASE_I_3"/>
    <property type="match status" value="1"/>
</dbReference>
<evidence type="ECO:0000256" key="7">
    <source>
        <dbReference type="PIRSR" id="PIRSR600223-1"/>
    </source>
</evidence>
<dbReference type="STRING" id="1397666.RS24_00934"/>
<dbReference type="InterPro" id="IPR019758">
    <property type="entry name" value="Pept_S26A_signal_pept_1_CS"/>
</dbReference>
<dbReference type="InterPro" id="IPR036286">
    <property type="entry name" value="LexA/Signal_pep-like_sf"/>
</dbReference>
<dbReference type="Pfam" id="PF10502">
    <property type="entry name" value="Peptidase_S26"/>
    <property type="match status" value="1"/>
</dbReference>
<dbReference type="AlphaFoldDB" id="U2WTZ5"/>
<comment type="catalytic activity">
    <reaction evidence="1 8">
        <text>Cleavage of hydrophobic, N-terminal signal or leader sequences from secreted and periplasmic proteins.</text>
        <dbReference type="EC" id="3.4.21.89"/>
    </reaction>
</comment>
<dbReference type="GO" id="GO:0006465">
    <property type="term" value="P:signal peptide processing"/>
    <property type="evidence" value="ECO:0007669"/>
    <property type="project" value="InterPro"/>
</dbReference>
<organism evidence="11 12">
    <name type="scientific">Candidatus Micropelagius thuwalensis</name>
    <dbReference type="NCBI Taxonomy" id="1397666"/>
    <lineage>
        <taxon>Bacteria</taxon>
        <taxon>Pseudomonadati</taxon>
        <taxon>Pseudomonadota</taxon>
        <taxon>Alphaproteobacteria</taxon>
        <taxon>PS1 clade</taxon>
        <taxon>Candidatus Micropelagius</taxon>
    </lineage>
</organism>
<evidence type="ECO:0000256" key="9">
    <source>
        <dbReference type="RuleBase" id="RU362042"/>
    </source>
</evidence>
<dbReference type="eggNOG" id="COG0681">
    <property type="taxonomic scope" value="Bacteria"/>
</dbReference>
<gene>
    <name evidence="11" type="ORF">RS24_00934</name>
</gene>
<name>U2WTZ5_9PROT</name>
<keyword evidence="6 8" id="KW-0378">Hydrolase</keyword>
<dbReference type="Gene3D" id="2.10.109.10">
    <property type="entry name" value="Umud Fragment, subunit A"/>
    <property type="match status" value="1"/>
</dbReference>
<comment type="caution">
    <text evidence="11">The sequence shown here is derived from an EMBL/GenBank/DDBJ whole genome shotgun (WGS) entry which is preliminary data.</text>
</comment>
<dbReference type="CDD" id="cd06530">
    <property type="entry name" value="S26_SPase_I"/>
    <property type="match status" value="1"/>
</dbReference>
<proteinExistence type="inferred from homology"/>
<dbReference type="PRINTS" id="PR00727">
    <property type="entry name" value="LEADERPTASE"/>
</dbReference>
<evidence type="ECO:0000256" key="1">
    <source>
        <dbReference type="ARBA" id="ARBA00000677"/>
    </source>
</evidence>
<evidence type="ECO:0000313" key="11">
    <source>
        <dbReference type="EMBL" id="ERL47003.1"/>
    </source>
</evidence>
<dbReference type="PROSITE" id="PS00501">
    <property type="entry name" value="SPASE_I_1"/>
    <property type="match status" value="1"/>
</dbReference>
<dbReference type="InterPro" id="IPR019756">
    <property type="entry name" value="Pept_S26A_signal_pept_1_Ser-AS"/>
</dbReference>
<evidence type="ECO:0000256" key="5">
    <source>
        <dbReference type="ARBA" id="ARBA00022670"/>
    </source>
</evidence>